<organism evidence="1">
    <name type="scientific">Rhizophora mucronata</name>
    <name type="common">Asiatic mangrove</name>
    <dbReference type="NCBI Taxonomy" id="61149"/>
    <lineage>
        <taxon>Eukaryota</taxon>
        <taxon>Viridiplantae</taxon>
        <taxon>Streptophyta</taxon>
        <taxon>Embryophyta</taxon>
        <taxon>Tracheophyta</taxon>
        <taxon>Spermatophyta</taxon>
        <taxon>Magnoliopsida</taxon>
        <taxon>eudicotyledons</taxon>
        <taxon>Gunneridae</taxon>
        <taxon>Pentapetalae</taxon>
        <taxon>rosids</taxon>
        <taxon>fabids</taxon>
        <taxon>Malpighiales</taxon>
        <taxon>Rhizophoraceae</taxon>
        <taxon>Rhizophora</taxon>
    </lineage>
</organism>
<protein>
    <submittedName>
        <fullName evidence="1">Uncharacterized protein</fullName>
    </submittedName>
</protein>
<dbReference type="AlphaFoldDB" id="A0A2P2P718"/>
<reference evidence="1" key="1">
    <citation type="submission" date="2018-02" db="EMBL/GenBank/DDBJ databases">
        <title>Rhizophora mucronata_Transcriptome.</title>
        <authorList>
            <person name="Meera S.P."/>
            <person name="Sreeshan A."/>
            <person name="Augustine A."/>
        </authorList>
    </citation>
    <scope>NUCLEOTIDE SEQUENCE</scope>
    <source>
        <tissue evidence="1">Leaf</tissue>
    </source>
</reference>
<dbReference type="EMBL" id="GGEC01069927">
    <property type="protein sequence ID" value="MBX50411.1"/>
    <property type="molecule type" value="Transcribed_RNA"/>
</dbReference>
<evidence type="ECO:0000313" key="1">
    <source>
        <dbReference type="EMBL" id="MBX50411.1"/>
    </source>
</evidence>
<sequence>MILTTIQVYRQSRVECLAICCQL</sequence>
<proteinExistence type="predicted"/>
<name>A0A2P2P718_RHIMU</name>
<accession>A0A2P2P718</accession>